<protein>
    <recommendedName>
        <fullName evidence="2">Ig-like domain-containing protein</fullName>
    </recommendedName>
</protein>
<evidence type="ECO:0000259" key="2">
    <source>
        <dbReference type="PROSITE" id="PS50835"/>
    </source>
</evidence>
<dbReference type="EMBL" id="NCKU01003774">
    <property type="protein sequence ID" value="RWS06943.1"/>
    <property type="molecule type" value="Genomic_DNA"/>
</dbReference>
<sequence>MVNQQSEYQIGDLVNITCWSGPSWPPAKLSWFVNGEEVPSDYVKRQSISSVDISSDVKTSQTTVHQSPSLQNSSLSLEFYAQSYHFKDGMMRIRCNDVVTQTSSVASEKVIVENNIVGKGTYLHSEHEEDAPIITGGKSRYEINDVVNLTCTSTKAKPAPELSWFINEKELSSFSTTQSIN</sequence>
<dbReference type="PANTHER" id="PTHR21261">
    <property type="entry name" value="BEAT PROTEIN"/>
    <property type="match status" value="1"/>
</dbReference>
<proteinExistence type="predicted"/>
<dbReference type="Gene3D" id="2.60.40.10">
    <property type="entry name" value="Immunoglobulins"/>
    <property type="match status" value="2"/>
</dbReference>
<dbReference type="Pfam" id="PF08205">
    <property type="entry name" value="C2-set_2"/>
    <property type="match status" value="1"/>
</dbReference>
<dbReference type="InterPro" id="IPR013783">
    <property type="entry name" value="Ig-like_fold"/>
</dbReference>
<evidence type="ECO:0000313" key="3">
    <source>
        <dbReference type="EMBL" id="RWS04219.1"/>
    </source>
</evidence>
<dbReference type="InterPro" id="IPR013162">
    <property type="entry name" value="CD80_C2-set"/>
</dbReference>
<dbReference type="Proteomes" id="UP000285301">
    <property type="component" value="Unassembled WGS sequence"/>
</dbReference>
<evidence type="ECO:0000313" key="4">
    <source>
        <dbReference type="EMBL" id="RWS04261.1"/>
    </source>
</evidence>
<reference evidence="5 6" key="1">
    <citation type="journal article" date="2018" name="Gigascience">
        <title>Genomes of trombidid mites reveal novel predicted allergens and laterally-transferred genes associated with secondary metabolism.</title>
        <authorList>
            <person name="Dong X."/>
            <person name="Chaisiri K."/>
            <person name="Xia D."/>
            <person name="Armstrong S.D."/>
            <person name="Fang Y."/>
            <person name="Donnelly M.J."/>
            <person name="Kadowaki T."/>
            <person name="McGarry J.W."/>
            <person name="Darby A.C."/>
            <person name="Makepeace B.L."/>
        </authorList>
    </citation>
    <scope>NUCLEOTIDE SEQUENCE [LARGE SCALE GENOMIC DNA]</scope>
    <source>
        <strain evidence="5">UoL-WK</strain>
    </source>
</reference>
<evidence type="ECO:0000313" key="6">
    <source>
        <dbReference type="Proteomes" id="UP000285301"/>
    </source>
</evidence>
<dbReference type="EMBL" id="NCKU01005730">
    <property type="protein sequence ID" value="RWS04219.1"/>
    <property type="molecule type" value="Genomic_DNA"/>
</dbReference>
<comment type="caution">
    <text evidence="5">The sequence shown here is derived from an EMBL/GenBank/DDBJ whole genome shotgun (WGS) entry which is preliminary data.</text>
</comment>
<name>A0A3S4QRV9_9ACAR</name>
<evidence type="ECO:0000313" key="5">
    <source>
        <dbReference type="EMBL" id="RWS06943.1"/>
    </source>
</evidence>
<dbReference type="STRING" id="1965070.A0A3S4QRV9"/>
<dbReference type="SUPFAM" id="SSF48726">
    <property type="entry name" value="Immunoglobulin"/>
    <property type="match status" value="2"/>
</dbReference>
<dbReference type="AlphaFoldDB" id="A0A3S4QRV9"/>
<feature type="domain" description="Ig-like" evidence="2">
    <location>
        <begin position="132"/>
        <end position="181"/>
    </location>
</feature>
<dbReference type="InterPro" id="IPR007110">
    <property type="entry name" value="Ig-like_dom"/>
</dbReference>
<reference evidence="5" key="2">
    <citation type="submission" date="2018-11" db="EMBL/GenBank/DDBJ databases">
        <title>Trombidioid mite genomics.</title>
        <authorList>
            <person name="Dong X."/>
        </authorList>
    </citation>
    <scope>NUCLEOTIDE SEQUENCE</scope>
    <source>
        <strain evidence="5">UoL-WK</strain>
    </source>
</reference>
<accession>A0A3S4QRV9</accession>
<keyword evidence="6" id="KW-1185">Reference proteome</keyword>
<keyword evidence="1" id="KW-1015">Disulfide bond</keyword>
<evidence type="ECO:0000256" key="1">
    <source>
        <dbReference type="ARBA" id="ARBA00023157"/>
    </source>
</evidence>
<dbReference type="InterPro" id="IPR036179">
    <property type="entry name" value="Ig-like_dom_sf"/>
</dbReference>
<gene>
    <name evidence="5" type="ORF">B4U79_18236</name>
    <name evidence="4" type="ORF">B4U79_18375</name>
    <name evidence="3" type="ORF">B4U79_18378</name>
</gene>
<dbReference type="PANTHER" id="PTHR21261:SF15">
    <property type="entry name" value="BEATEN PATH IIIA, ISOFORM D-RELATED"/>
    <property type="match status" value="1"/>
</dbReference>
<dbReference type="PROSITE" id="PS50835">
    <property type="entry name" value="IG_LIKE"/>
    <property type="match status" value="1"/>
</dbReference>
<organism evidence="5 6">
    <name type="scientific">Dinothrombium tinctorium</name>
    <dbReference type="NCBI Taxonomy" id="1965070"/>
    <lineage>
        <taxon>Eukaryota</taxon>
        <taxon>Metazoa</taxon>
        <taxon>Ecdysozoa</taxon>
        <taxon>Arthropoda</taxon>
        <taxon>Chelicerata</taxon>
        <taxon>Arachnida</taxon>
        <taxon>Acari</taxon>
        <taxon>Acariformes</taxon>
        <taxon>Trombidiformes</taxon>
        <taxon>Prostigmata</taxon>
        <taxon>Anystina</taxon>
        <taxon>Parasitengona</taxon>
        <taxon>Trombidioidea</taxon>
        <taxon>Trombidiidae</taxon>
        <taxon>Dinothrombium</taxon>
    </lineage>
</organism>
<dbReference type="OrthoDB" id="6492326at2759"/>
<dbReference type="EMBL" id="NCKU01005694">
    <property type="protein sequence ID" value="RWS04261.1"/>
    <property type="molecule type" value="Genomic_DNA"/>
</dbReference>